<dbReference type="AlphaFoldDB" id="W9US60"/>
<evidence type="ECO:0000256" key="2">
    <source>
        <dbReference type="ARBA" id="ARBA00012916"/>
    </source>
</evidence>
<reference evidence="9" key="1">
    <citation type="submission" date="2012-11" db="EMBL/GenBank/DDBJ databases">
        <authorList>
            <person name="Singh A."/>
            <person name="Pinnaka A.K."/>
            <person name="Vaidya B."/>
        </authorList>
    </citation>
    <scope>NUCLEOTIDE SEQUENCE [LARGE SCALE GENOMIC DNA]</scope>
    <source>
        <strain evidence="9">AK23</strain>
    </source>
</reference>
<dbReference type="EMBL" id="AONB01000017">
    <property type="protein sequence ID" value="EXJ10073.1"/>
    <property type="molecule type" value="Genomic_DNA"/>
</dbReference>
<evidence type="ECO:0000259" key="7">
    <source>
        <dbReference type="PROSITE" id="PS51278"/>
    </source>
</evidence>
<dbReference type="GO" id="GO:0006047">
    <property type="term" value="P:UDP-N-acetylglucosamine metabolic process"/>
    <property type="evidence" value="ECO:0007669"/>
    <property type="project" value="TreeGrafter"/>
</dbReference>
<dbReference type="EC" id="2.6.1.16" evidence="2"/>
<dbReference type="InterPro" id="IPR029055">
    <property type="entry name" value="Ntn_hydrolases_N"/>
</dbReference>
<evidence type="ECO:0000256" key="1">
    <source>
        <dbReference type="ARBA" id="ARBA00001031"/>
    </source>
</evidence>
<dbReference type="GO" id="GO:0006002">
    <property type="term" value="P:fructose 6-phosphate metabolic process"/>
    <property type="evidence" value="ECO:0007669"/>
    <property type="project" value="TreeGrafter"/>
</dbReference>
<dbReference type="SUPFAM" id="SSF56235">
    <property type="entry name" value="N-terminal nucleophile aminohydrolases (Ntn hydrolases)"/>
    <property type="match status" value="1"/>
</dbReference>
<proteinExistence type="predicted"/>
<evidence type="ECO:0000313" key="9">
    <source>
        <dbReference type="Proteomes" id="UP000019464"/>
    </source>
</evidence>
<sequence length="68" mass="7183">MCGIVGAVAARPVAEILLEGLRRLEYRGYDSAGMALIADKDIHRLRRAGKVSALADALSTEPCAGTLE</sequence>
<keyword evidence="6" id="KW-0315">Glutamine amidotransferase</keyword>
<evidence type="ECO:0000256" key="3">
    <source>
        <dbReference type="ARBA" id="ARBA00016090"/>
    </source>
</evidence>
<dbReference type="InterPro" id="IPR017932">
    <property type="entry name" value="GATase_2_dom"/>
</dbReference>
<dbReference type="PANTHER" id="PTHR10937">
    <property type="entry name" value="GLUCOSAMINE--FRUCTOSE-6-PHOSPHATE AMINOTRANSFERASE, ISOMERIZING"/>
    <property type="match status" value="1"/>
</dbReference>
<keyword evidence="5 8" id="KW-0808">Transferase</keyword>
<organism evidence="8 9">
    <name type="scientific">Nitrincola nitratireducens</name>
    <dbReference type="NCBI Taxonomy" id="1229521"/>
    <lineage>
        <taxon>Bacteria</taxon>
        <taxon>Pseudomonadati</taxon>
        <taxon>Pseudomonadota</taxon>
        <taxon>Gammaproteobacteria</taxon>
        <taxon>Oceanospirillales</taxon>
        <taxon>Oceanospirillaceae</taxon>
        <taxon>Nitrincola</taxon>
    </lineage>
</organism>
<comment type="catalytic activity">
    <reaction evidence="1">
        <text>D-fructose 6-phosphate + L-glutamine = D-glucosamine 6-phosphate + L-glutamate</text>
        <dbReference type="Rhea" id="RHEA:13237"/>
        <dbReference type="ChEBI" id="CHEBI:29985"/>
        <dbReference type="ChEBI" id="CHEBI:58359"/>
        <dbReference type="ChEBI" id="CHEBI:58725"/>
        <dbReference type="ChEBI" id="CHEBI:61527"/>
        <dbReference type="EC" id="2.6.1.16"/>
    </reaction>
</comment>
<protein>
    <recommendedName>
        <fullName evidence="3">Glutamine--fructose-6-phosphate aminotransferase [isomerizing]</fullName>
        <ecNumber evidence="2">2.6.1.16</ecNumber>
    </recommendedName>
</protein>
<accession>W9US60</accession>
<dbReference type="GO" id="GO:0005829">
    <property type="term" value="C:cytosol"/>
    <property type="evidence" value="ECO:0007669"/>
    <property type="project" value="TreeGrafter"/>
</dbReference>
<evidence type="ECO:0000256" key="5">
    <source>
        <dbReference type="ARBA" id="ARBA00022679"/>
    </source>
</evidence>
<keyword evidence="9" id="KW-1185">Reference proteome</keyword>
<dbReference type="STRING" id="1229521.D791_03046"/>
<comment type="caution">
    <text evidence="8">The sequence shown here is derived from an EMBL/GenBank/DDBJ whole genome shotgun (WGS) entry which is preliminary data.</text>
</comment>
<dbReference type="GO" id="GO:0006487">
    <property type="term" value="P:protein N-linked glycosylation"/>
    <property type="evidence" value="ECO:0007669"/>
    <property type="project" value="TreeGrafter"/>
</dbReference>
<dbReference type="PANTHER" id="PTHR10937:SF0">
    <property type="entry name" value="GLUTAMINE--FRUCTOSE-6-PHOSPHATE TRANSAMINASE (ISOMERIZING)"/>
    <property type="match status" value="1"/>
</dbReference>
<gene>
    <name evidence="8" type="primary">glmS_3</name>
    <name evidence="8" type="ORF">D791_03046</name>
</gene>
<reference evidence="8 9" key="2">
    <citation type="journal article" date="2015" name="Syst. Appl. Microbiol.">
        <title>Nitrincola nitratireducens sp. nov. isolated from a haloalkaline crater lake.</title>
        <authorList>
            <person name="Singh A."/>
            <person name="Vaidya B."/>
            <person name="Tanuku N.R."/>
            <person name="Pinnaka A.K."/>
        </authorList>
    </citation>
    <scope>NUCLEOTIDE SEQUENCE [LARGE SCALE GENOMIC DNA]</scope>
    <source>
        <strain evidence="8 9">AK23</strain>
    </source>
</reference>
<feature type="domain" description="Glutamine amidotransferase type-2" evidence="7">
    <location>
        <begin position="2"/>
        <end position="68"/>
    </location>
</feature>
<dbReference type="Gene3D" id="3.60.20.10">
    <property type="entry name" value="Glutamine Phosphoribosylpyrophosphate, subunit 1, domain 1"/>
    <property type="match status" value="1"/>
</dbReference>
<dbReference type="PATRIC" id="fig|1229521.3.peg.3075"/>
<dbReference type="Proteomes" id="UP000019464">
    <property type="component" value="Unassembled WGS sequence"/>
</dbReference>
<keyword evidence="4 8" id="KW-0032">Aminotransferase</keyword>
<evidence type="ECO:0000256" key="6">
    <source>
        <dbReference type="ARBA" id="ARBA00022962"/>
    </source>
</evidence>
<evidence type="ECO:0000256" key="4">
    <source>
        <dbReference type="ARBA" id="ARBA00022576"/>
    </source>
</evidence>
<dbReference type="PROSITE" id="PS51278">
    <property type="entry name" value="GATASE_TYPE_2"/>
    <property type="match status" value="1"/>
</dbReference>
<evidence type="ECO:0000313" key="8">
    <source>
        <dbReference type="EMBL" id="EXJ10073.1"/>
    </source>
</evidence>
<name>W9US60_9GAMM</name>
<dbReference type="GO" id="GO:0004360">
    <property type="term" value="F:glutamine-fructose-6-phosphate transaminase (isomerizing) activity"/>
    <property type="evidence" value="ECO:0007669"/>
    <property type="project" value="UniProtKB-EC"/>
</dbReference>